<evidence type="ECO:0000259" key="1">
    <source>
        <dbReference type="PROSITE" id="PS51462"/>
    </source>
</evidence>
<evidence type="ECO:0000313" key="2">
    <source>
        <dbReference type="EMBL" id="TWU30112.1"/>
    </source>
</evidence>
<dbReference type="Pfam" id="PF00293">
    <property type="entry name" value="NUDIX"/>
    <property type="match status" value="1"/>
</dbReference>
<dbReference type="PANTHER" id="PTHR43736:SF1">
    <property type="entry name" value="DIHYDRONEOPTERIN TRIPHOSPHATE DIPHOSPHATASE"/>
    <property type="match status" value="1"/>
</dbReference>
<accession>A0A5C6CZP2</accession>
<feature type="domain" description="Nudix hydrolase" evidence="1">
    <location>
        <begin position="44"/>
        <end position="167"/>
    </location>
</feature>
<gene>
    <name evidence="2" type="ORF">Pla144_08980</name>
</gene>
<dbReference type="PROSITE" id="PS51462">
    <property type="entry name" value="NUDIX"/>
    <property type="match status" value="1"/>
</dbReference>
<dbReference type="AlphaFoldDB" id="A0A5C6CZP2"/>
<comment type="caution">
    <text evidence="2">The sequence shown here is derived from an EMBL/GenBank/DDBJ whole genome shotgun (WGS) entry which is preliminary data.</text>
</comment>
<dbReference type="InterPro" id="IPR015797">
    <property type="entry name" value="NUDIX_hydrolase-like_dom_sf"/>
</dbReference>
<dbReference type="PANTHER" id="PTHR43736">
    <property type="entry name" value="ADP-RIBOSE PYROPHOSPHATASE"/>
    <property type="match status" value="1"/>
</dbReference>
<dbReference type="EMBL" id="SJPS01000001">
    <property type="protein sequence ID" value="TWU30112.1"/>
    <property type="molecule type" value="Genomic_DNA"/>
</dbReference>
<dbReference type="InterPro" id="IPR000086">
    <property type="entry name" value="NUDIX_hydrolase_dom"/>
</dbReference>
<organism evidence="2 3">
    <name type="scientific">Bythopirellula polymerisocia</name>
    <dbReference type="NCBI Taxonomy" id="2528003"/>
    <lineage>
        <taxon>Bacteria</taxon>
        <taxon>Pseudomonadati</taxon>
        <taxon>Planctomycetota</taxon>
        <taxon>Planctomycetia</taxon>
        <taxon>Pirellulales</taxon>
        <taxon>Lacipirellulaceae</taxon>
        <taxon>Bythopirellula</taxon>
    </lineage>
</organism>
<name>A0A5C6CZP2_9BACT</name>
<sequence length="190" mass="21491">MHRRPLLELLDRYTARYPDETEVVARIRHFVESSPDCFERTCRPGHITGSAWILSHDGQKCLLVHHAKLDRWLQPGGHSDGETAVEDVALREACEETGLNSLVLPHTKGELVPLDLDVHLIPARYDAAGNLIEDAHEHHDVRFLLLAEANQQITVSEESHDVGWFTHGEVSQLTEEESVLRMLRKAGPFD</sequence>
<reference evidence="2 3" key="1">
    <citation type="submission" date="2019-02" db="EMBL/GenBank/DDBJ databases">
        <title>Deep-cultivation of Planctomycetes and their phenomic and genomic characterization uncovers novel biology.</title>
        <authorList>
            <person name="Wiegand S."/>
            <person name="Jogler M."/>
            <person name="Boedeker C."/>
            <person name="Pinto D."/>
            <person name="Vollmers J."/>
            <person name="Rivas-Marin E."/>
            <person name="Kohn T."/>
            <person name="Peeters S.H."/>
            <person name="Heuer A."/>
            <person name="Rast P."/>
            <person name="Oberbeckmann S."/>
            <person name="Bunk B."/>
            <person name="Jeske O."/>
            <person name="Meyerdierks A."/>
            <person name="Storesund J.E."/>
            <person name="Kallscheuer N."/>
            <person name="Luecker S."/>
            <person name="Lage O.M."/>
            <person name="Pohl T."/>
            <person name="Merkel B.J."/>
            <person name="Hornburger P."/>
            <person name="Mueller R.-W."/>
            <person name="Bruemmer F."/>
            <person name="Labrenz M."/>
            <person name="Spormann A.M."/>
            <person name="Op Den Camp H."/>
            <person name="Overmann J."/>
            <person name="Amann R."/>
            <person name="Jetten M.S.M."/>
            <person name="Mascher T."/>
            <person name="Medema M.H."/>
            <person name="Devos D.P."/>
            <person name="Kaster A.-K."/>
            <person name="Ovreas L."/>
            <person name="Rohde M."/>
            <person name="Galperin M.Y."/>
            <person name="Jogler C."/>
        </authorList>
    </citation>
    <scope>NUCLEOTIDE SEQUENCE [LARGE SCALE GENOMIC DNA]</scope>
    <source>
        <strain evidence="2 3">Pla144</strain>
    </source>
</reference>
<proteinExistence type="predicted"/>
<dbReference type="Proteomes" id="UP000318437">
    <property type="component" value="Unassembled WGS sequence"/>
</dbReference>
<dbReference type="OrthoDB" id="9787476at2"/>
<dbReference type="SUPFAM" id="SSF55811">
    <property type="entry name" value="Nudix"/>
    <property type="match status" value="1"/>
</dbReference>
<dbReference type="Gene3D" id="3.90.79.10">
    <property type="entry name" value="Nucleoside Triphosphate Pyrophosphohydrolase"/>
    <property type="match status" value="1"/>
</dbReference>
<evidence type="ECO:0000313" key="3">
    <source>
        <dbReference type="Proteomes" id="UP000318437"/>
    </source>
</evidence>
<keyword evidence="3" id="KW-1185">Reference proteome</keyword>
<protein>
    <submittedName>
        <fullName evidence="2">NUDIX domain protein</fullName>
    </submittedName>
</protein>
<dbReference type="CDD" id="cd03674">
    <property type="entry name" value="NUDIX_Hydrolase"/>
    <property type="match status" value="1"/>
</dbReference>
<dbReference type="RefSeq" id="WP_146448045.1">
    <property type="nucleotide sequence ID" value="NZ_SJPS01000001.1"/>
</dbReference>